<evidence type="ECO:0000313" key="6">
    <source>
        <dbReference type="EMBL" id="RHF00039.1"/>
    </source>
</evidence>
<dbReference type="PANTHER" id="PTHR11048">
    <property type="entry name" value="PRENYLTRANSFERASES"/>
    <property type="match status" value="1"/>
</dbReference>
<comment type="caution">
    <text evidence="6">The sequence shown here is derived from an EMBL/GenBank/DDBJ whole genome shotgun (WGS) entry which is preliminary data.</text>
</comment>
<protein>
    <submittedName>
        <fullName evidence="6">Prenyltransferase</fullName>
    </submittedName>
</protein>
<dbReference type="InterPro" id="IPR000537">
    <property type="entry name" value="UbiA_prenyltransferase"/>
</dbReference>
<feature type="transmembrane region" description="Helical" evidence="5">
    <location>
        <begin position="107"/>
        <end position="125"/>
    </location>
</feature>
<dbReference type="Pfam" id="PF01040">
    <property type="entry name" value="UbiA"/>
    <property type="match status" value="1"/>
</dbReference>
<evidence type="ECO:0000256" key="5">
    <source>
        <dbReference type="SAM" id="Phobius"/>
    </source>
</evidence>
<evidence type="ECO:0000256" key="2">
    <source>
        <dbReference type="ARBA" id="ARBA00022692"/>
    </source>
</evidence>
<dbReference type="GO" id="GO:0016765">
    <property type="term" value="F:transferase activity, transferring alkyl or aryl (other than methyl) groups"/>
    <property type="evidence" value="ECO:0007669"/>
    <property type="project" value="InterPro"/>
</dbReference>
<accession>A0A414LYN6</accession>
<comment type="subcellular location">
    <subcellularLocation>
        <location evidence="1">Membrane</location>
        <topology evidence="1">Multi-pass membrane protein</topology>
    </subcellularLocation>
</comment>
<evidence type="ECO:0000256" key="3">
    <source>
        <dbReference type="ARBA" id="ARBA00022989"/>
    </source>
</evidence>
<organism evidence="6 7">
    <name type="scientific">Roseburia inulinivorans</name>
    <dbReference type="NCBI Taxonomy" id="360807"/>
    <lineage>
        <taxon>Bacteria</taxon>
        <taxon>Bacillati</taxon>
        <taxon>Bacillota</taxon>
        <taxon>Clostridia</taxon>
        <taxon>Lachnospirales</taxon>
        <taxon>Lachnospiraceae</taxon>
        <taxon>Roseburia</taxon>
    </lineage>
</organism>
<feature type="transmembrane region" description="Helical" evidence="5">
    <location>
        <begin position="157"/>
        <end position="174"/>
    </location>
</feature>
<dbReference type="Gene3D" id="1.10.357.140">
    <property type="entry name" value="UbiA prenyltransferase"/>
    <property type="match status" value="1"/>
</dbReference>
<feature type="transmembrane region" description="Helical" evidence="5">
    <location>
        <begin position="261"/>
        <end position="278"/>
    </location>
</feature>
<dbReference type="EMBL" id="QSKW01000002">
    <property type="protein sequence ID" value="RHF00039.1"/>
    <property type="molecule type" value="Genomic_DNA"/>
</dbReference>
<evidence type="ECO:0000256" key="1">
    <source>
        <dbReference type="ARBA" id="ARBA00004141"/>
    </source>
</evidence>
<dbReference type="Proteomes" id="UP000286271">
    <property type="component" value="Unassembled WGS sequence"/>
</dbReference>
<evidence type="ECO:0000313" key="7">
    <source>
        <dbReference type="Proteomes" id="UP000286271"/>
    </source>
</evidence>
<name>A0A414LYN6_9FIRM</name>
<reference evidence="6 7" key="1">
    <citation type="submission" date="2018-08" db="EMBL/GenBank/DDBJ databases">
        <title>A genome reference for cultivated species of the human gut microbiota.</title>
        <authorList>
            <person name="Zou Y."/>
            <person name="Xue W."/>
            <person name="Luo G."/>
        </authorList>
    </citation>
    <scope>NUCLEOTIDE SEQUENCE [LARGE SCALE GENOMIC DNA]</scope>
    <source>
        <strain evidence="6 7">AM27-11</strain>
    </source>
</reference>
<proteinExistence type="predicted"/>
<dbReference type="InterPro" id="IPR044878">
    <property type="entry name" value="UbiA_sf"/>
</dbReference>
<feature type="transmembrane region" description="Helical" evidence="5">
    <location>
        <begin position="35"/>
        <end position="54"/>
    </location>
</feature>
<keyword evidence="6" id="KW-0808">Transferase</keyword>
<keyword evidence="2 5" id="KW-0812">Transmembrane</keyword>
<dbReference type="AlphaFoldDB" id="A0A414LYN6"/>
<evidence type="ECO:0000256" key="4">
    <source>
        <dbReference type="ARBA" id="ARBA00023136"/>
    </source>
</evidence>
<feature type="transmembrane region" description="Helical" evidence="5">
    <location>
        <begin position="224"/>
        <end position="241"/>
    </location>
</feature>
<gene>
    <name evidence="6" type="ORF">DW707_02210</name>
</gene>
<dbReference type="InterPro" id="IPR039653">
    <property type="entry name" value="Prenyltransferase"/>
</dbReference>
<dbReference type="CDD" id="cd13963">
    <property type="entry name" value="PT_UbiA_2"/>
    <property type="match status" value="1"/>
</dbReference>
<dbReference type="GO" id="GO:0005886">
    <property type="term" value="C:plasma membrane"/>
    <property type="evidence" value="ECO:0007669"/>
    <property type="project" value="TreeGrafter"/>
</dbReference>
<keyword evidence="4 5" id="KW-0472">Membrane</keyword>
<dbReference type="GO" id="GO:0009247">
    <property type="term" value="P:glycolipid biosynthetic process"/>
    <property type="evidence" value="ECO:0007669"/>
    <property type="project" value="TreeGrafter"/>
</dbReference>
<dbReference type="PANTHER" id="PTHR11048:SF5">
    <property type="entry name" value="DECAPRENYL-PHOSPHATE PHOSPHORIBOSYLTRANSFERASE"/>
    <property type="match status" value="1"/>
</dbReference>
<keyword evidence="3 5" id="KW-1133">Transmembrane helix</keyword>
<feature type="transmembrane region" description="Helical" evidence="5">
    <location>
        <begin position="75"/>
        <end position="101"/>
    </location>
</feature>
<dbReference type="RefSeq" id="WP_118929715.1">
    <property type="nucleotide sequence ID" value="NZ_QSKW01000002.1"/>
</dbReference>
<sequence length="279" mass="31952">MKNILKLLRVKHWIKNGLIFLPVIFNRSLEINDWLCGIMGMIAFSLTASAVYIINDIRDVEKDRLHDIKKNRPIASGEVSISLAQVICVMLVVISNCLNLILAQDKLWSEIWIIIYLMLNILYSFGLKDKTIVDVVILASGFVIRVLYGGAIVAIEVSPMLILTVLMFSLYMGLGKRRNEKRKIKNDTREVLKYYTDAFLDKNMYMCLTLGIVFYSIWSLALENMIYTVCFVVIICMRYNLIIERESLGDPVDVLLSDKVLIALVIMFLCSLVLILFFS</sequence>